<reference evidence="1 2" key="1">
    <citation type="submission" date="2019-01" db="EMBL/GenBank/DDBJ databases">
        <title>Egibacter rhizosphaerae EGI 80759T.</title>
        <authorList>
            <person name="Chen D.-D."/>
            <person name="Tian Y."/>
            <person name="Jiao J.-Y."/>
            <person name="Zhang X.-T."/>
            <person name="Zhang Y.-G."/>
            <person name="Zhang Y."/>
            <person name="Xiao M."/>
            <person name="Shu W.-S."/>
            <person name="Li W.-J."/>
        </authorList>
    </citation>
    <scope>NUCLEOTIDE SEQUENCE [LARGE SCALE GENOMIC DNA]</scope>
    <source>
        <strain evidence="1 2">EGI 80759</strain>
    </source>
</reference>
<dbReference type="EMBL" id="CP036402">
    <property type="protein sequence ID" value="QBI20830.1"/>
    <property type="molecule type" value="Genomic_DNA"/>
</dbReference>
<dbReference type="AlphaFoldDB" id="A0A411YHW7"/>
<accession>A0A411YHW7</accession>
<protein>
    <submittedName>
        <fullName evidence="1">Uncharacterized protein</fullName>
    </submittedName>
</protein>
<proteinExistence type="predicted"/>
<sequence length="113" mass="12397">MGIIVRPDSPESMRRFADLRTLLYMEGVRHPVVVTLGALSSQVRATQLAIEHIHADPESPVVKHANGWDAYLSARCEEIVTDHAMGAFLIAGEPEDEALAELGICLARKSVFM</sequence>
<organism evidence="1 2">
    <name type="scientific">Egibacter rhizosphaerae</name>
    <dbReference type="NCBI Taxonomy" id="1670831"/>
    <lineage>
        <taxon>Bacteria</taxon>
        <taxon>Bacillati</taxon>
        <taxon>Actinomycetota</taxon>
        <taxon>Nitriliruptoria</taxon>
        <taxon>Egibacterales</taxon>
        <taxon>Egibacteraceae</taxon>
        <taxon>Egibacter</taxon>
    </lineage>
</organism>
<name>A0A411YHW7_9ACTN</name>
<dbReference type="RefSeq" id="WP_131155823.1">
    <property type="nucleotide sequence ID" value="NZ_CP036402.1"/>
</dbReference>
<dbReference type="KEGG" id="erz:ER308_15470"/>
<dbReference type="Proteomes" id="UP000291469">
    <property type="component" value="Chromosome"/>
</dbReference>
<gene>
    <name evidence="1" type="ORF">ER308_15470</name>
</gene>
<dbReference type="OrthoDB" id="9803371at2"/>
<evidence type="ECO:0000313" key="1">
    <source>
        <dbReference type="EMBL" id="QBI20830.1"/>
    </source>
</evidence>
<keyword evidence="2" id="KW-1185">Reference proteome</keyword>
<evidence type="ECO:0000313" key="2">
    <source>
        <dbReference type="Proteomes" id="UP000291469"/>
    </source>
</evidence>